<sequence>MPAYVLVVLLSKSCSCHAPQQKSHIFAIHKRFLFMQFVEDLAFLFTTIFFMPCNKKLIVLIVAKTPLLEKCCFLSKAQHSLTKALHCYLLISFYVDCLT</sequence>
<dbReference type="EMBL" id="GHJT01007903">
    <property type="protein sequence ID" value="MOY41874.1"/>
    <property type="molecule type" value="Transcribed_RNA"/>
</dbReference>
<organism evidence="1">
    <name type="scientific">Ixodes scapularis</name>
    <name type="common">Black-legged tick</name>
    <name type="synonym">Deer tick</name>
    <dbReference type="NCBI Taxonomy" id="6945"/>
    <lineage>
        <taxon>Eukaryota</taxon>
        <taxon>Metazoa</taxon>
        <taxon>Ecdysozoa</taxon>
        <taxon>Arthropoda</taxon>
        <taxon>Chelicerata</taxon>
        <taxon>Arachnida</taxon>
        <taxon>Acari</taxon>
        <taxon>Parasitiformes</taxon>
        <taxon>Ixodida</taxon>
        <taxon>Ixodoidea</taxon>
        <taxon>Ixodidae</taxon>
        <taxon>Ixodinae</taxon>
        <taxon>Ixodes</taxon>
    </lineage>
</organism>
<dbReference type="AlphaFoldDB" id="A0A4D5RYJ8"/>
<evidence type="ECO:0000313" key="1">
    <source>
        <dbReference type="EMBL" id="MOY41874.1"/>
    </source>
</evidence>
<protein>
    <submittedName>
        <fullName evidence="1">Uncharacterized protein</fullName>
    </submittedName>
</protein>
<reference evidence="1" key="1">
    <citation type="submission" date="2019-04" db="EMBL/GenBank/DDBJ databases">
        <title>An insight into the mialome of Ixodes scapularis.</title>
        <authorList>
            <person name="Ribeiro J.M."/>
            <person name="Mather T.N."/>
            <person name="Karim S."/>
        </authorList>
    </citation>
    <scope>NUCLEOTIDE SEQUENCE</scope>
</reference>
<accession>A0A4D5RYJ8</accession>
<name>A0A4D5RYJ8_IXOSC</name>
<proteinExistence type="predicted"/>